<evidence type="ECO:0000313" key="2">
    <source>
        <dbReference type="EMBL" id="KAF5947186.1"/>
    </source>
</evidence>
<reference evidence="2 3" key="2">
    <citation type="submission" date="2020-07" db="EMBL/GenBank/DDBJ databases">
        <title>Genome assembly of wild tea tree DASZ reveals pedigree and selection history of tea varieties.</title>
        <authorList>
            <person name="Zhang W."/>
        </authorList>
    </citation>
    <scope>NUCLEOTIDE SEQUENCE [LARGE SCALE GENOMIC DNA]</scope>
    <source>
        <strain evidence="3">cv. G240</strain>
        <tissue evidence="2">Leaf</tissue>
    </source>
</reference>
<reference evidence="3" key="1">
    <citation type="journal article" date="2020" name="Nat. Commun.">
        <title>Genome assembly of wild tea tree DASZ reveals pedigree and selection history of tea varieties.</title>
        <authorList>
            <person name="Zhang W."/>
            <person name="Zhang Y."/>
            <person name="Qiu H."/>
            <person name="Guo Y."/>
            <person name="Wan H."/>
            <person name="Zhang X."/>
            <person name="Scossa F."/>
            <person name="Alseekh S."/>
            <person name="Zhang Q."/>
            <person name="Wang P."/>
            <person name="Xu L."/>
            <person name="Schmidt M.H."/>
            <person name="Jia X."/>
            <person name="Li D."/>
            <person name="Zhu A."/>
            <person name="Guo F."/>
            <person name="Chen W."/>
            <person name="Ni D."/>
            <person name="Usadel B."/>
            <person name="Fernie A.R."/>
            <person name="Wen W."/>
        </authorList>
    </citation>
    <scope>NUCLEOTIDE SEQUENCE [LARGE SCALE GENOMIC DNA]</scope>
    <source>
        <strain evidence="3">cv. G240</strain>
    </source>
</reference>
<dbReference type="Proteomes" id="UP000593564">
    <property type="component" value="Unassembled WGS sequence"/>
</dbReference>
<comment type="caution">
    <text evidence="2">The sequence shown here is derived from an EMBL/GenBank/DDBJ whole genome shotgun (WGS) entry which is preliminary data.</text>
</comment>
<gene>
    <name evidence="2" type="ORF">HYC85_013143</name>
</gene>
<dbReference type="EMBL" id="JACBKZ010000006">
    <property type="protein sequence ID" value="KAF5947186.1"/>
    <property type="molecule type" value="Genomic_DNA"/>
</dbReference>
<sequence>MIQFQVNQVQGEKSLILETAHLQGLEDTAAFCEHAQHFSPLYCYHLENLVEDDSSSQKLLSDSSKKNISGTPDHGSKHELQSRF</sequence>
<keyword evidence="3" id="KW-1185">Reference proteome</keyword>
<organism evidence="2 3">
    <name type="scientific">Camellia sinensis</name>
    <name type="common">Tea plant</name>
    <name type="synonym">Thea sinensis</name>
    <dbReference type="NCBI Taxonomy" id="4442"/>
    <lineage>
        <taxon>Eukaryota</taxon>
        <taxon>Viridiplantae</taxon>
        <taxon>Streptophyta</taxon>
        <taxon>Embryophyta</taxon>
        <taxon>Tracheophyta</taxon>
        <taxon>Spermatophyta</taxon>
        <taxon>Magnoliopsida</taxon>
        <taxon>eudicotyledons</taxon>
        <taxon>Gunneridae</taxon>
        <taxon>Pentapetalae</taxon>
        <taxon>asterids</taxon>
        <taxon>Ericales</taxon>
        <taxon>Theaceae</taxon>
        <taxon>Camellia</taxon>
    </lineage>
</organism>
<evidence type="ECO:0000313" key="3">
    <source>
        <dbReference type="Proteomes" id="UP000593564"/>
    </source>
</evidence>
<proteinExistence type="predicted"/>
<protein>
    <submittedName>
        <fullName evidence="2">Uncharacterized protein</fullName>
    </submittedName>
</protein>
<feature type="compositionally biased region" description="Basic and acidic residues" evidence="1">
    <location>
        <begin position="74"/>
        <end position="84"/>
    </location>
</feature>
<dbReference type="AlphaFoldDB" id="A0A7J7H601"/>
<evidence type="ECO:0000256" key="1">
    <source>
        <dbReference type="SAM" id="MobiDB-lite"/>
    </source>
</evidence>
<feature type="region of interest" description="Disordered" evidence="1">
    <location>
        <begin position="55"/>
        <end position="84"/>
    </location>
</feature>
<accession>A0A7J7H601</accession>
<name>A0A7J7H601_CAMSI</name>